<dbReference type="PANTHER" id="PTHR12526:SF630">
    <property type="entry name" value="GLYCOSYLTRANSFERASE"/>
    <property type="match status" value="1"/>
</dbReference>
<organism evidence="2 3">
    <name type="scientific">Listeria grayi</name>
    <name type="common">Listeria murrayi</name>
    <dbReference type="NCBI Taxonomy" id="1641"/>
    <lineage>
        <taxon>Bacteria</taxon>
        <taxon>Bacillati</taxon>
        <taxon>Bacillota</taxon>
        <taxon>Bacilli</taxon>
        <taxon>Bacillales</taxon>
        <taxon>Listeriaceae</taxon>
        <taxon>Listeria</taxon>
    </lineage>
</organism>
<dbReference type="AlphaFoldDB" id="A0A378MED8"/>
<dbReference type="Pfam" id="PF00534">
    <property type="entry name" value="Glycos_transf_1"/>
    <property type="match status" value="1"/>
</dbReference>
<name>A0A378MED8_LISGR</name>
<dbReference type="PANTHER" id="PTHR12526">
    <property type="entry name" value="GLYCOSYLTRANSFERASE"/>
    <property type="match status" value="1"/>
</dbReference>
<evidence type="ECO:0000313" key="3">
    <source>
        <dbReference type="Proteomes" id="UP000254879"/>
    </source>
</evidence>
<dbReference type="Gene3D" id="3.40.50.2000">
    <property type="entry name" value="Glycogen Phosphorylase B"/>
    <property type="match status" value="3"/>
</dbReference>
<dbReference type="EC" id="2.4.1.52" evidence="2"/>
<dbReference type="InterPro" id="IPR001296">
    <property type="entry name" value="Glyco_trans_1"/>
</dbReference>
<evidence type="ECO:0000259" key="1">
    <source>
        <dbReference type="Pfam" id="PF00534"/>
    </source>
</evidence>
<dbReference type="RefSeq" id="WP_003756742.1">
    <property type="nucleotide sequence ID" value="NZ_CABKNG010000001.1"/>
</dbReference>
<accession>A0A378MED8</accession>
<gene>
    <name evidence="2" type="primary">tagE_2</name>
    <name evidence="2" type="ORF">NCTC10815_02073</name>
</gene>
<dbReference type="Proteomes" id="UP000254879">
    <property type="component" value="Unassembled WGS sequence"/>
</dbReference>
<keyword evidence="2" id="KW-0808">Transferase</keyword>
<reference evidence="2 3" key="1">
    <citation type="submission" date="2018-06" db="EMBL/GenBank/DDBJ databases">
        <authorList>
            <consortium name="Pathogen Informatics"/>
            <person name="Doyle S."/>
        </authorList>
    </citation>
    <scope>NUCLEOTIDE SEQUENCE [LARGE SCALE GENOMIC DNA]</scope>
    <source>
        <strain evidence="3">NCTC 10815</strain>
    </source>
</reference>
<keyword evidence="2" id="KW-0328">Glycosyltransferase</keyword>
<proteinExistence type="predicted"/>
<dbReference type="SUPFAM" id="SSF53756">
    <property type="entry name" value="UDP-Glycosyltransferase/glycogen phosphorylase"/>
    <property type="match status" value="1"/>
</dbReference>
<dbReference type="EMBL" id="UGPG01000001">
    <property type="protein sequence ID" value="STY44720.1"/>
    <property type="molecule type" value="Genomic_DNA"/>
</dbReference>
<protein>
    <submittedName>
        <fullName evidence="2">Probable poly(Glycerol-phosphate) alpha-glucosyltransferase</fullName>
        <ecNumber evidence="2">2.4.1.52</ecNumber>
    </submittedName>
</protein>
<feature type="domain" description="Glycosyl transferase family 1" evidence="1">
    <location>
        <begin position="319"/>
        <end position="475"/>
    </location>
</feature>
<dbReference type="GO" id="GO:0047265">
    <property type="term" value="F:poly(glycerol-phosphate) alpha-glucosyltransferase activity"/>
    <property type="evidence" value="ECO:0007669"/>
    <property type="project" value="UniProtKB-EC"/>
</dbReference>
<evidence type="ECO:0000313" key="2">
    <source>
        <dbReference type="EMBL" id="STY44720.1"/>
    </source>
</evidence>
<sequence>MTQVYMLIGSIKENRAGIANAMYYRSTHFYNEGIRADIVTLDYNPNYATIIKNIKAANKMDSRTQMLNLFTFFDDESLKYLNPTDSSYKLANRLAALETFKKTQKKEGTFKYISPSDNNIWHIVKYNADNNVNYMDTFQEGERKERAIYRQGKIKCVRSFRTDGSKKSETIFNSEEEPYLERIFDEEEKPTTHMLLGVHKEFSTFDDLCIHFLEQLIEDKSSNVLLCDGPKVFPKILQTNHTKIKKYAYIHTNHFRQPYCPGAKIKAALLYIFKHADALDGIIVMTEKQKQHIVDEFHLKNVYVIPNFLVVDKKRISHRKTNDIVIFSRIVKMKGIQNAIKAFAIVCEKNPAARLIIYGKGDYEAELRTLISEKNLSNNVFMMGYANDIKEVLKNKIASLSTSEYEAFGLSIAESISYGVPVISFDINYGPSDIISDGETGFLIESGNVEALANKILYALDHKKEMRKMGKRAQQALSEQFPPERLLRLWKDLFATA</sequence>